<keyword evidence="2" id="KW-1185">Reference proteome</keyword>
<name>A0ACD3A8X0_9AGAR</name>
<evidence type="ECO:0000313" key="1">
    <source>
        <dbReference type="EMBL" id="TFK61991.1"/>
    </source>
</evidence>
<proteinExistence type="predicted"/>
<reference evidence="1 2" key="1">
    <citation type="journal article" date="2019" name="Nat. Ecol. Evol.">
        <title>Megaphylogeny resolves global patterns of mushroom evolution.</title>
        <authorList>
            <person name="Varga T."/>
            <person name="Krizsan K."/>
            <person name="Foldi C."/>
            <person name="Dima B."/>
            <person name="Sanchez-Garcia M."/>
            <person name="Sanchez-Ramirez S."/>
            <person name="Szollosi G.J."/>
            <person name="Szarkandi J.G."/>
            <person name="Papp V."/>
            <person name="Albert L."/>
            <person name="Andreopoulos W."/>
            <person name="Angelini C."/>
            <person name="Antonin V."/>
            <person name="Barry K.W."/>
            <person name="Bougher N.L."/>
            <person name="Buchanan P."/>
            <person name="Buyck B."/>
            <person name="Bense V."/>
            <person name="Catcheside P."/>
            <person name="Chovatia M."/>
            <person name="Cooper J."/>
            <person name="Damon W."/>
            <person name="Desjardin D."/>
            <person name="Finy P."/>
            <person name="Geml J."/>
            <person name="Haridas S."/>
            <person name="Hughes K."/>
            <person name="Justo A."/>
            <person name="Karasinski D."/>
            <person name="Kautmanova I."/>
            <person name="Kiss B."/>
            <person name="Kocsube S."/>
            <person name="Kotiranta H."/>
            <person name="LaButti K.M."/>
            <person name="Lechner B.E."/>
            <person name="Liimatainen K."/>
            <person name="Lipzen A."/>
            <person name="Lukacs Z."/>
            <person name="Mihaltcheva S."/>
            <person name="Morgado L.N."/>
            <person name="Niskanen T."/>
            <person name="Noordeloos M.E."/>
            <person name="Ohm R.A."/>
            <person name="Ortiz-Santana B."/>
            <person name="Ovrebo C."/>
            <person name="Racz N."/>
            <person name="Riley R."/>
            <person name="Savchenko A."/>
            <person name="Shiryaev A."/>
            <person name="Soop K."/>
            <person name="Spirin V."/>
            <person name="Szebenyi C."/>
            <person name="Tomsovsky M."/>
            <person name="Tulloss R.E."/>
            <person name="Uehling J."/>
            <person name="Grigoriev I.V."/>
            <person name="Vagvolgyi C."/>
            <person name="Papp T."/>
            <person name="Martin F.M."/>
            <person name="Miettinen O."/>
            <person name="Hibbett D.S."/>
            <person name="Nagy L.G."/>
        </authorList>
    </citation>
    <scope>NUCLEOTIDE SEQUENCE [LARGE SCALE GENOMIC DNA]</scope>
    <source>
        <strain evidence="1 2">NL-1719</strain>
    </source>
</reference>
<evidence type="ECO:0000313" key="2">
    <source>
        <dbReference type="Proteomes" id="UP000308600"/>
    </source>
</evidence>
<accession>A0ACD3A8X0</accession>
<protein>
    <submittedName>
        <fullName evidence="1">Uncharacterized protein</fullName>
    </submittedName>
</protein>
<gene>
    <name evidence="1" type="ORF">BDN72DRAFT_777650</name>
</gene>
<organism evidence="1 2">
    <name type="scientific">Pluteus cervinus</name>
    <dbReference type="NCBI Taxonomy" id="181527"/>
    <lineage>
        <taxon>Eukaryota</taxon>
        <taxon>Fungi</taxon>
        <taxon>Dikarya</taxon>
        <taxon>Basidiomycota</taxon>
        <taxon>Agaricomycotina</taxon>
        <taxon>Agaricomycetes</taxon>
        <taxon>Agaricomycetidae</taxon>
        <taxon>Agaricales</taxon>
        <taxon>Pluteineae</taxon>
        <taxon>Pluteaceae</taxon>
        <taxon>Pluteus</taxon>
    </lineage>
</organism>
<sequence>LKAWLPFQPEFLSEFIQREGRQGATTGQCTCGQLDALYRCWDCFGLAGALTCSACMVAKHKNLPFHKVKKWNGKFFERTTLADLGLEIQVGHMDGTPCHNSQLIKNFVILDISGIHSVKLRLCACARVNEAHIQLLRADLFPATVTTPQTAATFRLLEIFEILSYESKITVLELYQALFRITDNTRADTSRERYSALLRIVREWRHLKLLKRGGRGHDPAGVAATGEGECAVLCPACPQPGKNMSPGWETASEEDSFLHALFIGIDANFRLKRKGVSSDKLDPGLGQGIAYIVEERAYKEHLAKHMNDKEQKSSCSNHNAVNLMDTKPGKEYAATGLVKVECIRHEFHRPCGAGDLQRGERYCNTDYVLFKTLRDFFLRRLFVSYDIACQYAIHILQRMSEISPDSRLLDENVRTTFLVPKFHLAAHIIECRSKFSFNYTPGVGRTDGEGVERAWSELNHLAGSTREMGPGFRRDTLDSHFGDANWRKYIGIGPALLRKLNNAGLQMAKQHGECQGKEETAREHYPQWLAEMKAWEEDPGQPNPLVSRIAPPTCVVVCQAVAKAEAVALMAKQNFKIVENMTPLELIHTTLSSHATQRQRDAYSLHEDSLKLKVKKWFKRQAAYIPGVMILRPELIDETTEEEVEFYSGVDAFDIPLWLPSQIKAQVDYDLHYANIEWELCLGQAYEAISAMRRNLFHRAHLRNYKKTSIQGQAANTRAQNTINNVQASIDVNAATYRAARDALNSLSIITQRTARMSKFPVLLKEDIRELSELEPKKSDGTSTSTWIWRMEGLMVEKDNVFALEDHRVQWAKAYCRAMRFTEEVQLVQAEMHRVLRFLRWQENRWKIKAEIQLWPKPVTTELQDGLSAYAFRQAEIQHQIHQRFCLLWDGVEGYVKGLQTQLKATGSAHYRPLLIQKEPEMSFMVVS</sequence>
<dbReference type="EMBL" id="ML208614">
    <property type="protein sequence ID" value="TFK61991.1"/>
    <property type="molecule type" value="Genomic_DNA"/>
</dbReference>
<feature type="non-terminal residue" evidence="1">
    <location>
        <position position="1"/>
    </location>
</feature>
<dbReference type="Proteomes" id="UP000308600">
    <property type="component" value="Unassembled WGS sequence"/>
</dbReference>